<dbReference type="PROSITE" id="PS50005">
    <property type="entry name" value="TPR"/>
    <property type="match status" value="2"/>
</dbReference>
<keyword evidence="3" id="KW-1185">Reference proteome</keyword>
<protein>
    <recommendedName>
        <fullName evidence="4">Tetratricopeptide repeat protein</fullName>
    </recommendedName>
</protein>
<dbReference type="InterPro" id="IPR011990">
    <property type="entry name" value="TPR-like_helical_dom_sf"/>
</dbReference>
<accession>A0A919MRF9</accession>
<evidence type="ECO:0000313" key="3">
    <source>
        <dbReference type="Proteomes" id="UP000636960"/>
    </source>
</evidence>
<dbReference type="Proteomes" id="UP000636960">
    <property type="component" value="Unassembled WGS sequence"/>
</dbReference>
<dbReference type="InterPro" id="IPR019734">
    <property type="entry name" value="TPR_rpt"/>
</dbReference>
<evidence type="ECO:0000256" key="1">
    <source>
        <dbReference type="PROSITE-ProRule" id="PRU00339"/>
    </source>
</evidence>
<organism evidence="2 3">
    <name type="scientific">Paractinoplanes rishiriensis</name>
    <dbReference type="NCBI Taxonomy" id="1050105"/>
    <lineage>
        <taxon>Bacteria</taxon>
        <taxon>Bacillati</taxon>
        <taxon>Actinomycetota</taxon>
        <taxon>Actinomycetes</taxon>
        <taxon>Micromonosporales</taxon>
        <taxon>Micromonosporaceae</taxon>
        <taxon>Paractinoplanes</taxon>
    </lineage>
</organism>
<comment type="caution">
    <text evidence="2">The sequence shown here is derived from an EMBL/GenBank/DDBJ whole genome shotgun (WGS) entry which is preliminary data.</text>
</comment>
<evidence type="ECO:0000313" key="2">
    <source>
        <dbReference type="EMBL" id="GIE97161.1"/>
    </source>
</evidence>
<name>A0A919MRF9_9ACTN</name>
<sequence length="524" mass="57729">MFTPDEAVSFLAGALPDVPVGTDPRAAARLAERCGYLPLALSVLAGHVRNTDGWTLTDHADRLDERRHQQRLDSGVEFALSLSYQHLPADRQRLLRLAALHPGQDFDAYAAAALTGTRLVTARTRLGHLRRDHLLQESGRDRYSFHDLVRTYAAGRAQDQDRPAERRAALTRLFDHYLAVSAAAVNVLDPAERHWRPPVPATDTPAPELTDPHTATVWLDTERSTLTAVAAHTAAHGWPGHTVRLSRTLCSYFNDSGHFSSAVTVHGHARQAALYGGDRAGQAHAMRDLGYAYLRLGDHEMASTHLEPALDLFRELRDPLGEARALTSLGYVADRTGDYPQAIARKRHALTLYRQEGDRLGQTRALLGLGISLRRIGDFADAIDCYQQNLTLARQSGDLRTVASTLNNLGVVETQLERYDDAHTHLQHALTLYRQFASRAGEAHALDNLGLLHNRHDQPEAATACHHQARAHAGLGRAHHALGHTDQARHHCQQAAAFYTDLGTPEADEVRARLAALSTDTRTT</sequence>
<feature type="repeat" description="TPR" evidence="1">
    <location>
        <begin position="363"/>
        <end position="396"/>
    </location>
</feature>
<dbReference type="SUPFAM" id="SSF48452">
    <property type="entry name" value="TPR-like"/>
    <property type="match status" value="1"/>
</dbReference>
<dbReference type="Pfam" id="PF13424">
    <property type="entry name" value="TPR_12"/>
    <property type="match status" value="2"/>
</dbReference>
<dbReference type="Gene3D" id="1.25.40.10">
    <property type="entry name" value="Tetratricopeptide repeat domain"/>
    <property type="match status" value="1"/>
</dbReference>
<keyword evidence="1" id="KW-0802">TPR repeat</keyword>
<dbReference type="PANTHER" id="PTHR10098:SF108">
    <property type="entry name" value="TETRATRICOPEPTIDE REPEAT PROTEIN 28"/>
    <property type="match status" value="1"/>
</dbReference>
<proteinExistence type="predicted"/>
<evidence type="ECO:0008006" key="4">
    <source>
        <dbReference type="Google" id="ProtNLM"/>
    </source>
</evidence>
<gene>
    <name evidence="2" type="ORF">Ari01nite_46260</name>
</gene>
<dbReference type="RefSeq" id="WP_239162940.1">
    <property type="nucleotide sequence ID" value="NZ_BOMV01000055.1"/>
</dbReference>
<dbReference type="EMBL" id="BOMV01000055">
    <property type="protein sequence ID" value="GIE97161.1"/>
    <property type="molecule type" value="Genomic_DNA"/>
</dbReference>
<dbReference type="AlphaFoldDB" id="A0A919MRF9"/>
<feature type="repeat" description="TPR" evidence="1">
    <location>
        <begin position="283"/>
        <end position="316"/>
    </location>
</feature>
<reference evidence="2" key="1">
    <citation type="submission" date="2021-01" db="EMBL/GenBank/DDBJ databases">
        <title>Whole genome shotgun sequence of Actinoplanes rishiriensis NBRC 108556.</title>
        <authorList>
            <person name="Komaki H."/>
            <person name="Tamura T."/>
        </authorList>
    </citation>
    <scope>NUCLEOTIDE SEQUENCE</scope>
    <source>
        <strain evidence="2">NBRC 108556</strain>
    </source>
</reference>
<dbReference type="SMART" id="SM00028">
    <property type="entry name" value="TPR"/>
    <property type="match status" value="5"/>
</dbReference>
<dbReference type="PANTHER" id="PTHR10098">
    <property type="entry name" value="RAPSYN-RELATED"/>
    <property type="match status" value="1"/>
</dbReference>